<sequence>MRGRIGEARRRARERYGAGLWHLFALLACFLVAAYALTRVIAAGILLGFLLWFLGAVILHDFVVLPLYSAGDRALQRLPPVADRRRGPSVNYLRVPAGLSGLLLLIWFPLVLRASEHNYREATALSTAPFLGRWLLVTLVLFAGSALVYAVRRAAGGRRTGKAHR</sequence>
<evidence type="ECO:0000313" key="3">
    <source>
        <dbReference type="Proteomes" id="UP000253094"/>
    </source>
</evidence>
<dbReference type="RefSeq" id="WP_114031808.1">
    <property type="nucleotide sequence ID" value="NZ_QOIL01000017.1"/>
</dbReference>
<protein>
    <recommendedName>
        <fullName evidence="4">Lipoprotein</fullName>
    </recommendedName>
</protein>
<dbReference type="AlphaFoldDB" id="A0A367F9U6"/>
<feature type="transmembrane region" description="Helical" evidence="1">
    <location>
        <begin position="20"/>
        <end position="37"/>
    </location>
</feature>
<feature type="transmembrane region" description="Helical" evidence="1">
    <location>
        <begin position="91"/>
        <end position="110"/>
    </location>
</feature>
<evidence type="ECO:0000256" key="1">
    <source>
        <dbReference type="SAM" id="Phobius"/>
    </source>
</evidence>
<feature type="transmembrane region" description="Helical" evidence="1">
    <location>
        <begin position="130"/>
        <end position="151"/>
    </location>
</feature>
<evidence type="ECO:0000313" key="2">
    <source>
        <dbReference type="EMBL" id="RCG27041.1"/>
    </source>
</evidence>
<keyword evidence="1" id="KW-0812">Transmembrane</keyword>
<comment type="caution">
    <text evidence="2">The sequence shown here is derived from an EMBL/GenBank/DDBJ whole genome shotgun (WGS) entry which is preliminary data.</text>
</comment>
<keyword evidence="1" id="KW-0472">Membrane</keyword>
<gene>
    <name evidence="2" type="ORF">DQ384_27635</name>
</gene>
<organism evidence="2 3">
    <name type="scientific">Sphaerisporangium album</name>
    <dbReference type="NCBI Taxonomy" id="509200"/>
    <lineage>
        <taxon>Bacteria</taxon>
        <taxon>Bacillati</taxon>
        <taxon>Actinomycetota</taxon>
        <taxon>Actinomycetes</taxon>
        <taxon>Streptosporangiales</taxon>
        <taxon>Streptosporangiaceae</taxon>
        <taxon>Sphaerisporangium</taxon>
    </lineage>
</organism>
<evidence type="ECO:0008006" key="4">
    <source>
        <dbReference type="Google" id="ProtNLM"/>
    </source>
</evidence>
<reference evidence="2 3" key="1">
    <citation type="submission" date="2018-06" db="EMBL/GenBank/DDBJ databases">
        <title>Sphaerisporangium craniellae sp. nov., isolated from a marine sponge in the South China Sea.</title>
        <authorList>
            <person name="Li L."/>
        </authorList>
    </citation>
    <scope>NUCLEOTIDE SEQUENCE [LARGE SCALE GENOMIC DNA]</scope>
    <source>
        <strain evidence="2 3">CCTCC AA 208026</strain>
    </source>
</reference>
<dbReference type="Proteomes" id="UP000253094">
    <property type="component" value="Unassembled WGS sequence"/>
</dbReference>
<dbReference type="OrthoDB" id="4464568at2"/>
<keyword evidence="1" id="KW-1133">Transmembrane helix</keyword>
<name>A0A367F9U6_9ACTN</name>
<keyword evidence="3" id="KW-1185">Reference proteome</keyword>
<feature type="transmembrane region" description="Helical" evidence="1">
    <location>
        <begin position="43"/>
        <end position="70"/>
    </location>
</feature>
<proteinExistence type="predicted"/>
<dbReference type="PROSITE" id="PS51257">
    <property type="entry name" value="PROKAR_LIPOPROTEIN"/>
    <property type="match status" value="1"/>
</dbReference>
<accession>A0A367F9U6</accession>
<dbReference type="EMBL" id="QOIL01000017">
    <property type="protein sequence ID" value="RCG27041.1"/>
    <property type="molecule type" value="Genomic_DNA"/>
</dbReference>